<feature type="transmembrane region" description="Helical" evidence="1">
    <location>
        <begin position="113"/>
        <end position="138"/>
    </location>
</feature>
<dbReference type="AlphaFoldDB" id="A0A7X9P386"/>
<dbReference type="RefSeq" id="WP_169656906.1">
    <property type="nucleotide sequence ID" value="NZ_JABANE010000026.1"/>
</dbReference>
<sequence length="149" mass="16596">MKIASIFFSSFFLFPGVACLVISVLSYKESSEFLDSSIKTGGKVMEIEEYTRVNEEGNEYSNLELVIEFIDQYGDTIQFNAPGSSHDVVGQKVEVLYHEYASEEAILNNGLELWGGVLALGFLGFSFSGLGIFILYGFRRKAKSENSKE</sequence>
<dbReference type="Proteomes" id="UP000576082">
    <property type="component" value="Unassembled WGS sequence"/>
</dbReference>
<keyword evidence="1" id="KW-0812">Transmembrane</keyword>
<name>A0A7X9P386_9BACT</name>
<reference evidence="2 3" key="1">
    <citation type="submission" date="2020-04" db="EMBL/GenBank/DDBJ databases">
        <title>Flammeovirga sp. SR4, a novel species isolated from seawater.</title>
        <authorList>
            <person name="Wang X."/>
        </authorList>
    </citation>
    <scope>NUCLEOTIDE SEQUENCE [LARGE SCALE GENOMIC DNA]</scope>
    <source>
        <strain evidence="2 3">ATCC 23126</strain>
    </source>
</reference>
<protein>
    <submittedName>
        <fullName evidence="2">DUF3592 domain-containing protein</fullName>
    </submittedName>
</protein>
<accession>A0A7X9P386</accession>
<dbReference type="EMBL" id="JABANE010000026">
    <property type="protein sequence ID" value="NME68605.1"/>
    <property type="molecule type" value="Genomic_DNA"/>
</dbReference>
<comment type="caution">
    <text evidence="2">The sequence shown here is derived from an EMBL/GenBank/DDBJ whole genome shotgun (WGS) entry which is preliminary data.</text>
</comment>
<keyword evidence="1" id="KW-0472">Membrane</keyword>
<keyword evidence="1" id="KW-1133">Transmembrane helix</keyword>
<evidence type="ECO:0000313" key="3">
    <source>
        <dbReference type="Proteomes" id="UP000576082"/>
    </source>
</evidence>
<evidence type="ECO:0000313" key="2">
    <source>
        <dbReference type="EMBL" id="NME68605.1"/>
    </source>
</evidence>
<organism evidence="2 3">
    <name type="scientific">Flammeovirga aprica JL-4</name>
    <dbReference type="NCBI Taxonomy" id="694437"/>
    <lineage>
        <taxon>Bacteria</taxon>
        <taxon>Pseudomonadati</taxon>
        <taxon>Bacteroidota</taxon>
        <taxon>Cytophagia</taxon>
        <taxon>Cytophagales</taxon>
        <taxon>Flammeovirgaceae</taxon>
        <taxon>Flammeovirga</taxon>
    </lineage>
</organism>
<gene>
    <name evidence="2" type="ORF">HHU12_11595</name>
</gene>
<keyword evidence="3" id="KW-1185">Reference proteome</keyword>
<evidence type="ECO:0000256" key="1">
    <source>
        <dbReference type="SAM" id="Phobius"/>
    </source>
</evidence>
<proteinExistence type="predicted"/>